<keyword evidence="4 5" id="KW-0472">Membrane</keyword>
<evidence type="ECO:0000256" key="2">
    <source>
        <dbReference type="ARBA" id="ARBA00022692"/>
    </source>
</evidence>
<organism evidence="6">
    <name type="scientific">bioreactor metagenome</name>
    <dbReference type="NCBI Taxonomy" id="1076179"/>
    <lineage>
        <taxon>unclassified sequences</taxon>
        <taxon>metagenomes</taxon>
        <taxon>ecological metagenomes</taxon>
    </lineage>
</organism>
<feature type="transmembrane region" description="Helical" evidence="5">
    <location>
        <begin position="53"/>
        <end position="73"/>
    </location>
</feature>
<evidence type="ECO:0000313" key="6">
    <source>
        <dbReference type="EMBL" id="MPM38921.1"/>
    </source>
</evidence>
<comment type="caution">
    <text evidence="6">The sequence shown here is derived from an EMBL/GenBank/DDBJ whole genome shotgun (WGS) entry which is preliminary data.</text>
</comment>
<gene>
    <name evidence="6" type="ORF">SDC9_85552</name>
</gene>
<proteinExistence type="predicted"/>
<name>A0A644ZGA6_9ZZZZ</name>
<evidence type="ECO:0008006" key="7">
    <source>
        <dbReference type="Google" id="ProtNLM"/>
    </source>
</evidence>
<protein>
    <recommendedName>
        <fullName evidence="7">Hemolysin-III related</fullName>
    </recommendedName>
</protein>
<comment type="subcellular location">
    <subcellularLocation>
        <location evidence="1">Membrane</location>
        <topology evidence="1">Multi-pass membrane protein</topology>
    </subcellularLocation>
</comment>
<dbReference type="AlphaFoldDB" id="A0A644ZGA6"/>
<keyword evidence="3 5" id="KW-1133">Transmembrane helix</keyword>
<sequence length="105" mass="11680">MLSIIWLTAAVGITLNAIDLDRYSKFSMSCYLILGWCAVFIMKPILATLGSSGTILLLSGGISYSIGAVLYGLGKKHRYMHFVFHIFVVIGTFFQYICILDYAIK</sequence>
<feature type="transmembrane region" description="Helical" evidence="5">
    <location>
        <begin position="26"/>
        <end position="46"/>
    </location>
</feature>
<accession>A0A644ZGA6</accession>
<reference evidence="6" key="1">
    <citation type="submission" date="2019-08" db="EMBL/GenBank/DDBJ databases">
        <authorList>
            <person name="Kucharzyk K."/>
            <person name="Murdoch R.W."/>
            <person name="Higgins S."/>
            <person name="Loffler F."/>
        </authorList>
    </citation>
    <scope>NUCLEOTIDE SEQUENCE</scope>
</reference>
<evidence type="ECO:0000256" key="1">
    <source>
        <dbReference type="ARBA" id="ARBA00004141"/>
    </source>
</evidence>
<dbReference type="EMBL" id="VSSQ01008459">
    <property type="protein sequence ID" value="MPM38921.1"/>
    <property type="molecule type" value="Genomic_DNA"/>
</dbReference>
<keyword evidence="2 5" id="KW-0812">Transmembrane</keyword>
<evidence type="ECO:0000256" key="5">
    <source>
        <dbReference type="SAM" id="Phobius"/>
    </source>
</evidence>
<feature type="transmembrane region" description="Helical" evidence="5">
    <location>
        <begin position="79"/>
        <end position="104"/>
    </location>
</feature>
<dbReference type="GO" id="GO:0016020">
    <property type="term" value="C:membrane"/>
    <property type="evidence" value="ECO:0007669"/>
    <property type="project" value="UniProtKB-SubCell"/>
</dbReference>
<dbReference type="Pfam" id="PF03006">
    <property type="entry name" value="HlyIII"/>
    <property type="match status" value="1"/>
</dbReference>
<evidence type="ECO:0000256" key="3">
    <source>
        <dbReference type="ARBA" id="ARBA00022989"/>
    </source>
</evidence>
<evidence type="ECO:0000256" key="4">
    <source>
        <dbReference type="ARBA" id="ARBA00023136"/>
    </source>
</evidence>
<dbReference type="InterPro" id="IPR004254">
    <property type="entry name" value="AdipoR/HlyIII-related"/>
</dbReference>